<organism evidence="1 2">
    <name type="scientific">Winogradskyella psychrotolerans RS-3</name>
    <dbReference type="NCBI Taxonomy" id="641526"/>
    <lineage>
        <taxon>Bacteria</taxon>
        <taxon>Pseudomonadati</taxon>
        <taxon>Bacteroidota</taxon>
        <taxon>Flavobacteriia</taxon>
        <taxon>Flavobacteriales</taxon>
        <taxon>Flavobacteriaceae</taxon>
        <taxon>Winogradskyella</taxon>
    </lineage>
</organism>
<dbReference type="Proteomes" id="UP000014962">
    <property type="component" value="Unassembled WGS sequence"/>
</dbReference>
<reference evidence="1 2" key="1">
    <citation type="journal article" date="2013" name="Genome Announc.">
        <title>Draft Genome Sequence of Winogradskyella psychrotolerans RS-3T, Isolated from the Marine Transect of Kongsfjorden, Ny-Alesund, Svalbard, Arctic Ocean.</title>
        <authorList>
            <person name="Kumar Pinnaka A."/>
            <person name="Ara S."/>
            <person name="Singh A."/>
            <person name="Shivaji S."/>
        </authorList>
    </citation>
    <scope>NUCLEOTIDE SEQUENCE [LARGE SCALE GENOMIC DNA]</scope>
    <source>
        <strain evidence="1 2">RS-3</strain>
    </source>
</reference>
<protein>
    <submittedName>
        <fullName evidence="1">Uncharacterized protein</fullName>
    </submittedName>
</protein>
<dbReference type="AlphaFoldDB" id="S7VV46"/>
<evidence type="ECO:0000313" key="2">
    <source>
        <dbReference type="Proteomes" id="UP000014962"/>
    </source>
</evidence>
<dbReference type="OrthoDB" id="1075895at2"/>
<name>S7VV46_9FLAO</name>
<evidence type="ECO:0000313" key="1">
    <source>
        <dbReference type="EMBL" id="EPR73961.1"/>
    </source>
</evidence>
<sequence>MIKYSWAKYNDKPIHISDVTLEMRKNGSFLNIITNEKMTAYLEGKFKPHFHHLNKTNFSNETYLHEVAKEVFKEAYLNSIENKIPFYLEYPINAECDKHFKQTKIICELGRKTETYDLTQTFDKLKVEKGFDEFVPDIQLLSTKKPTEIIFIEIEVTHKSTQKKLNSGNKIIEIKIENDLDIINLKNNILSFNKVNTQFYNFKLTTITKDFCSQTKKGCRESRKVFVLNKNGSYEFLDYYLESILGEIYSNNDNIKFVDYDLERFYQKGKSESENQIEYLNRKGIQIRECELCRYVGYSRKKINKKDVRLSLFCKFKKESTESESAINCEYFRTKKH</sequence>
<dbReference type="EMBL" id="ATMR01000073">
    <property type="protein sequence ID" value="EPR73961.1"/>
    <property type="molecule type" value="Genomic_DNA"/>
</dbReference>
<proteinExistence type="predicted"/>
<gene>
    <name evidence="1" type="ORF">ADIWIN_1030</name>
</gene>
<accession>S7VV46</accession>
<dbReference type="eggNOG" id="COG4469">
    <property type="taxonomic scope" value="Bacteria"/>
</dbReference>
<comment type="caution">
    <text evidence="1">The sequence shown here is derived from an EMBL/GenBank/DDBJ whole genome shotgun (WGS) entry which is preliminary data.</text>
</comment>
<keyword evidence="2" id="KW-1185">Reference proteome</keyword>
<dbReference type="RefSeq" id="WP_020897803.1">
    <property type="nucleotide sequence ID" value="NZ_ATMR01000073.1"/>
</dbReference>